<organism evidence="2">
    <name type="scientific">Faunusvirus sp</name>
    <dbReference type="NCBI Taxonomy" id="2487766"/>
    <lineage>
        <taxon>Viruses</taxon>
        <taxon>Varidnaviria</taxon>
        <taxon>Bamfordvirae</taxon>
        <taxon>Nucleocytoviricota</taxon>
        <taxon>Megaviricetes</taxon>
        <taxon>Imitervirales</taxon>
        <taxon>Mimiviridae</taxon>
    </lineage>
</organism>
<feature type="compositionally biased region" description="Acidic residues" evidence="1">
    <location>
        <begin position="8"/>
        <end position="37"/>
    </location>
</feature>
<gene>
    <name evidence="2" type="ORF">Faunusvirus15_15</name>
</gene>
<sequence>MSLNTDAVEIDDTDDNEYIDDEAVDDTVDETADDADEDDDTIENIVPVTQHAIAEVKTVEDVDESEDEEDKNVIELDGKEEPVESKTKQTESIVLAEYNNIFADGCVIGYMVDYDVVDKLVYLPIHTVNMKIVNDIYTTLSANYKQGIICLPGVLSVAEYNDKLYLTKGCNRVEALKRLYNTCKFDKGDYAFRIDVTLTNDPTGIIKQYEQLHNRSECVSVNTKPIVIADIHRLFNQTFGNGTQNSVLSKSKRPDKSHISKIQLTAALEATSFLLYLSLDKIEMLINNINNDYKKRYKNEIDQLNGKASASITKYQCYLGPDKAFNWVISIDMDARRLILT</sequence>
<feature type="region of interest" description="Disordered" evidence="1">
    <location>
        <begin position="1"/>
        <end position="37"/>
    </location>
</feature>
<dbReference type="EMBL" id="MK072146">
    <property type="protein sequence ID" value="AYV79464.1"/>
    <property type="molecule type" value="Genomic_DNA"/>
</dbReference>
<accession>A0A3G4ZYR6</accession>
<reference evidence="2" key="1">
    <citation type="submission" date="2018-10" db="EMBL/GenBank/DDBJ databases">
        <title>Hidden diversity of soil giant viruses.</title>
        <authorList>
            <person name="Schulz F."/>
            <person name="Alteio L."/>
            <person name="Goudeau D."/>
            <person name="Ryan E.M."/>
            <person name="Malmstrom R.R."/>
            <person name="Blanchard J."/>
            <person name="Woyke T."/>
        </authorList>
    </citation>
    <scope>NUCLEOTIDE SEQUENCE</scope>
    <source>
        <strain evidence="2">FNV1</strain>
    </source>
</reference>
<proteinExistence type="predicted"/>
<evidence type="ECO:0000313" key="2">
    <source>
        <dbReference type="EMBL" id="AYV79464.1"/>
    </source>
</evidence>
<name>A0A3G4ZYR6_9VIRU</name>
<evidence type="ECO:0000256" key="1">
    <source>
        <dbReference type="SAM" id="MobiDB-lite"/>
    </source>
</evidence>
<protein>
    <submittedName>
        <fullName evidence="2">Uncharacterized protein</fullName>
    </submittedName>
</protein>